<evidence type="ECO:0000313" key="3">
    <source>
        <dbReference type="Proteomes" id="UP000655751"/>
    </source>
</evidence>
<dbReference type="Proteomes" id="UP000655751">
    <property type="component" value="Unassembled WGS sequence"/>
</dbReference>
<name>A0A931IB42_9NOCA</name>
<dbReference type="EMBL" id="JADMLG010000006">
    <property type="protein sequence ID" value="MBH0777776.1"/>
    <property type="molecule type" value="Genomic_DNA"/>
</dbReference>
<reference evidence="2" key="1">
    <citation type="submission" date="2020-11" db="EMBL/GenBank/DDBJ databases">
        <title>Nocardia NEAU-351.nov., a novel actinomycete isolated from the cow dung.</title>
        <authorList>
            <person name="Zhang X."/>
        </authorList>
    </citation>
    <scope>NUCLEOTIDE SEQUENCE</scope>
    <source>
        <strain evidence="2">NEAU-351</strain>
    </source>
</reference>
<organism evidence="2 3">
    <name type="scientific">Nocardia bovistercoris</name>
    <dbReference type="NCBI Taxonomy" id="2785916"/>
    <lineage>
        <taxon>Bacteria</taxon>
        <taxon>Bacillati</taxon>
        <taxon>Actinomycetota</taxon>
        <taxon>Actinomycetes</taxon>
        <taxon>Mycobacteriales</taxon>
        <taxon>Nocardiaceae</taxon>
        <taxon>Nocardia</taxon>
    </lineage>
</organism>
<dbReference type="PANTHER" id="PTHR42305:SF1">
    <property type="entry name" value="MEMBRANE PROTEIN RV1733C-RELATED"/>
    <property type="match status" value="1"/>
</dbReference>
<dbReference type="RefSeq" id="WP_196150110.1">
    <property type="nucleotide sequence ID" value="NZ_JADMLG010000006.1"/>
</dbReference>
<evidence type="ECO:0000313" key="2">
    <source>
        <dbReference type="EMBL" id="MBH0777776.1"/>
    </source>
</evidence>
<comment type="caution">
    <text evidence="2">The sequence shown here is derived from an EMBL/GenBank/DDBJ whole genome shotgun (WGS) entry which is preliminary data.</text>
</comment>
<feature type="transmembrane region" description="Helical" evidence="1">
    <location>
        <begin position="142"/>
        <end position="166"/>
    </location>
</feature>
<dbReference type="AlphaFoldDB" id="A0A931IB42"/>
<keyword evidence="3" id="KW-1185">Reference proteome</keyword>
<accession>A0A931IB42</accession>
<keyword evidence="1" id="KW-1133">Transmembrane helix</keyword>
<evidence type="ECO:0000256" key="1">
    <source>
        <dbReference type="SAM" id="Phobius"/>
    </source>
</evidence>
<dbReference type="PANTHER" id="PTHR42305">
    <property type="entry name" value="MEMBRANE PROTEIN RV1733C-RELATED"/>
    <property type="match status" value="1"/>
</dbReference>
<gene>
    <name evidence="2" type="ORF">IT779_15985</name>
</gene>
<proteinExistence type="predicted"/>
<keyword evidence="1" id="KW-0812">Transmembrane</keyword>
<evidence type="ECO:0008006" key="4">
    <source>
        <dbReference type="Google" id="ProtNLM"/>
    </source>
</evidence>
<dbReference type="InterPro" id="IPR039708">
    <property type="entry name" value="MT1774/Rv1733c-like"/>
</dbReference>
<protein>
    <recommendedName>
        <fullName evidence="4">Transmembrane protein</fullName>
    </recommendedName>
</protein>
<sequence>MTGVTTIPFRQWWSTRWRARPWNPNPLMRGSRRWESAALILAVLACLLSVPVAAALGTAAYSAEASAIRAERASVSVVDGLIVDEPRRVAGDERRATVRWGDGDPTRTAVVPVGRVRAKGDRLDVWLDADGVPTDAPRGPEAAPMTGIAVAVIVIAMTVGSGFLAVEGTRQWCRRRDARRWEREWLALDSVAHDRR</sequence>
<keyword evidence="1" id="KW-0472">Membrane</keyword>